<name>A0ABV6QG65_9ACTN</name>
<evidence type="ECO:0000313" key="2">
    <source>
        <dbReference type="Proteomes" id="UP001589890"/>
    </source>
</evidence>
<evidence type="ECO:0008006" key="3">
    <source>
        <dbReference type="Google" id="ProtNLM"/>
    </source>
</evidence>
<accession>A0ABV6QG65</accession>
<proteinExistence type="predicted"/>
<organism evidence="1 2">
    <name type="scientific">Kribbella deserti</name>
    <dbReference type="NCBI Taxonomy" id="1926257"/>
    <lineage>
        <taxon>Bacteria</taxon>
        <taxon>Bacillati</taxon>
        <taxon>Actinomycetota</taxon>
        <taxon>Actinomycetes</taxon>
        <taxon>Propionibacteriales</taxon>
        <taxon>Kribbellaceae</taxon>
        <taxon>Kribbella</taxon>
    </lineage>
</organism>
<keyword evidence="2" id="KW-1185">Reference proteome</keyword>
<dbReference type="RefSeq" id="WP_380044336.1">
    <property type="nucleotide sequence ID" value="NZ_JBHLTC010000006.1"/>
</dbReference>
<reference evidence="1 2" key="1">
    <citation type="submission" date="2024-09" db="EMBL/GenBank/DDBJ databases">
        <authorList>
            <person name="Sun Q."/>
            <person name="Mori K."/>
        </authorList>
    </citation>
    <scope>NUCLEOTIDE SEQUENCE [LARGE SCALE GENOMIC DNA]</scope>
    <source>
        <strain evidence="1 2">CGMCC 1.15906</strain>
    </source>
</reference>
<gene>
    <name evidence="1" type="ORF">ACFFGN_06145</name>
</gene>
<evidence type="ECO:0000313" key="1">
    <source>
        <dbReference type="EMBL" id="MFC0623634.1"/>
    </source>
</evidence>
<comment type="caution">
    <text evidence="1">The sequence shown here is derived from an EMBL/GenBank/DDBJ whole genome shotgun (WGS) entry which is preliminary data.</text>
</comment>
<dbReference type="Proteomes" id="UP001589890">
    <property type="component" value="Unassembled WGS sequence"/>
</dbReference>
<protein>
    <recommendedName>
        <fullName evidence="3">PRC-barrel domain containing protein</fullName>
    </recommendedName>
</protein>
<sequence>MGQIRVADLVVGQVISSDARGLAPAQIVSINSVGDRQLQLVDLSRGERLPRMLRLAEDELVEVHDIKVEHRTYTNITNEEMVVALGPETFTVPPGGTLHHRGRERPDVFDPACWRLDSTC</sequence>
<dbReference type="EMBL" id="JBHLTC010000006">
    <property type="protein sequence ID" value="MFC0623634.1"/>
    <property type="molecule type" value="Genomic_DNA"/>
</dbReference>